<feature type="domain" description="EAL" evidence="1">
    <location>
        <begin position="485"/>
        <end position="732"/>
    </location>
</feature>
<dbReference type="Gene3D" id="3.20.20.450">
    <property type="entry name" value="EAL domain"/>
    <property type="match status" value="1"/>
</dbReference>
<dbReference type="InterPro" id="IPR000014">
    <property type="entry name" value="PAS"/>
</dbReference>
<dbReference type="EMBL" id="JMFG01000035">
    <property type="protein sequence ID" value="KDA53069.1"/>
    <property type="molecule type" value="Genomic_DNA"/>
</dbReference>
<dbReference type="InterPro" id="IPR035919">
    <property type="entry name" value="EAL_sf"/>
</dbReference>
<dbReference type="Pfam" id="PF13426">
    <property type="entry name" value="PAS_9"/>
    <property type="match status" value="1"/>
</dbReference>
<dbReference type="CDD" id="cd00130">
    <property type="entry name" value="PAS"/>
    <property type="match status" value="1"/>
</dbReference>
<dbReference type="Pfam" id="PF00990">
    <property type="entry name" value="GGDEF"/>
    <property type="match status" value="1"/>
</dbReference>
<dbReference type="InterPro" id="IPR003018">
    <property type="entry name" value="GAF"/>
</dbReference>
<dbReference type="SMART" id="SM00065">
    <property type="entry name" value="GAF"/>
    <property type="match status" value="1"/>
</dbReference>
<dbReference type="SUPFAM" id="SSF55073">
    <property type="entry name" value="Nucleotide cyclase"/>
    <property type="match status" value="1"/>
</dbReference>
<protein>
    <recommendedName>
        <fullName evidence="5">EAL domain-containing protein</fullName>
    </recommendedName>
</protein>
<dbReference type="SUPFAM" id="SSF141868">
    <property type="entry name" value="EAL domain-like"/>
    <property type="match status" value="1"/>
</dbReference>
<evidence type="ECO:0008006" key="5">
    <source>
        <dbReference type="Google" id="ProtNLM"/>
    </source>
</evidence>
<dbReference type="PROSITE" id="PS50887">
    <property type="entry name" value="GGDEF"/>
    <property type="match status" value="1"/>
</dbReference>
<dbReference type="FunFam" id="3.30.70.270:FF:000001">
    <property type="entry name" value="Diguanylate cyclase domain protein"/>
    <property type="match status" value="1"/>
</dbReference>
<dbReference type="InterPro" id="IPR052155">
    <property type="entry name" value="Biofilm_reg_signaling"/>
</dbReference>
<dbReference type="SUPFAM" id="SSF55781">
    <property type="entry name" value="GAF domain-like"/>
    <property type="match status" value="1"/>
</dbReference>
<evidence type="ECO:0000313" key="3">
    <source>
        <dbReference type="EMBL" id="KDA53069.1"/>
    </source>
</evidence>
<proteinExistence type="predicted"/>
<keyword evidence="4" id="KW-1185">Reference proteome</keyword>
<dbReference type="AlphaFoldDB" id="A0A062XUL9"/>
<dbReference type="NCBIfam" id="TIGR00254">
    <property type="entry name" value="GGDEF"/>
    <property type="match status" value="1"/>
</dbReference>
<dbReference type="InterPro" id="IPR001633">
    <property type="entry name" value="EAL_dom"/>
</dbReference>
<dbReference type="STRING" id="1312852.EG19_08110"/>
<organism evidence="3 4">
    <name type="scientific">Thermoanaerobaculum aquaticum</name>
    <dbReference type="NCBI Taxonomy" id="1312852"/>
    <lineage>
        <taxon>Bacteria</taxon>
        <taxon>Pseudomonadati</taxon>
        <taxon>Acidobacteriota</taxon>
        <taxon>Thermoanaerobaculia</taxon>
        <taxon>Thermoanaerobaculales</taxon>
        <taxon>Thermoanaerobaculaceae</taxon>
        <taxon>Thermoanaerobaculum</taxon>
    </lineage>
</organism>
<dbReference type="SUPFAM" id="SSF55785">
    <property type="entry name" value="PYP-like sensor domain (PAS domain)"/>
    <property type="match status" value="1"/>
</dbReference>
<evidence type="ECO:0000259" key="2">
    <source>
        <dbReference type="PROSITE" id="PS50887"/>
    </source>
</evidence>
<name>A0A062XUL9_9BACT</name>
<dbReference type="SMART" id="SM00052">
    <property type="entry name" value="EAL"/>
    <property type="match status" value="1"/>
</dbReference>
<dbReference type="SMART" id="SM00267">
    <property type="entry name" value="GGDEF"/>
    <property type="match status" value="1"/>
</dbReference>
<dbReference type="PROSITE" id="PS50883">
    <property type="entry name" value="EAL"/>
    <property type="match status" value="1"/>
</dbReference>
<dbReference type="RefSeq" id="WP_038050320.1">
    <property type="nucleotide sequence ID" value="NZ_JMFG01000035.1"/>
</dbReference>
<dbReference type="GO" id="GO:0003824">
    <property type="term" value="F:catalytic activity"/>
    <property type="evidence" value="ECO:0007669"/>
    <property type="project" value="UniProtKB-ARBA"/>
</dbReference>
<evidence type="ECO:0000313" key="4">
    <source>
        <dbReference type="Proteomes" id="UP000027284"/>
    </source>
</evidence>
<feature type="domain" description="GGDEF" evidence="2">
    <location>
        <begin position="345"/>
        <end position="476"/>
    </location>
</feature>
<dbReference type="InterPro" id="IPR043128">
    <property type="entry name" value="Rev_trsase/Diguanyl_cyclase"/>
</dbReference>
<dbReference type="Gene3D" id="3.30.70.270">
    <property type="match status" value="1"/>
</dbReference>
<dbReference type="Gene3D" id="3.30.450.40">
    <property type="match status" value="1"/>
</dbReference>
<dbReference type="InterPro" id="IPR035965">
    <property type="entry name" value="PAS-like_dom_sf"/>
</dbReference>
<dbReference type="PANTHER" id="PTHR44757:SF2">
    <property type="entry name" value="BIOFILM ARCHITECTURE MAINTENANCE PROTEIN MBAA"/>
    <property type="match status" value="1"/>
</dbReference>
<gene>
    <name evidence="3" type="ORF">EG19_08110</name>
</gene>
<reference evidence="3 4" key="1">
    <citation type="submission" date="2014-04" db="EMBL/GenBank/DDBJ databases">
        <title>The Genome Sequence of Thermoanaerobaculum aquaticum MP-01, The First Cultivated Group 23 Acidobacterium.</title>
        <authorList>
            <person name="Stamps B.W."/>
            <person name="Losey N.A."/>
            <person name="Lawson P.A."/>
            <person name="Stevenson B.S."/>
        </authorList>
    </citation>
    <scope>NUCLEOTIDE SEQUENCE [LARGE SCALE GENOMIC DNA]</scope>
    <source>
        <strain evidence="3 4">MP-01</strain>
    </source>
</reference>
<accession>A0A062XUL9</accession>
<dbReference type="Proteomes" id="UP000027284">
    <property type="component" value="Unassembled WGS sequence"/>
</dbReference>
<dbReference type="PANTHER" id="PTHR44757">
    <property type="entry name" value="DIGUANYLATE CYCLASE DGCP"/>
    <property type="match status" value="1"/>
</dbReference>
<dbReference type="InterPro" id="IPR000160">
    <property type="entry name" value="GGDEF_dom"/>
</dbReference>
<dbReference type="CDD" id="cd01949">
    <property type="entry name" value="GGDEF"/>
    <property type="match status" value="1"/>
</dbReference>
<dbReference type="InterPro" id="IPR029016">
    <property type="entry name" value="GAF-like_dom_sf"/>
</dbReference>
<dbReference type="CDD" id="cd01948">
    <property type="entry name" value="EAL"/>
    <property type="match status" value="1"/>
</dbReference>
<dbReference type="Pfam" id="PF01590">
    <property type="entry name" value="GAF"/>
    <property type="match status" value="1"/>
</dbReference>
<dbReference type="NCBIfam" id="TIGR00229">
    <property type="entry name" value="sensory_box"/>
    <property type="match status" value="1"/>
</dbReference>
<sequence>MAPQSRKAQGKVCANLDWNGVLKALSRLLAGGSVDETLGLLGEATGVDRVYVFSVHPHPESGVPACSQLWEWCRSGVEPQIDNPALQNLEIEKAGFGRWVVELSAGRPIVGLVAEFPQEERPLLQAQGIQSILVAPIFRADQLWGFVGFDSVREARLWQAQEQEVLQTVAAALGDQLAQRETRMELEQAEERWRNFLERVPDAIIVHNGTQVLYANPAAHTLFGINTPQGLLGKAGRELVHGSAWALVEQRVNAMLEKEEPAPTIELAYTRADGSVFLAETRSVPMWLGKRKVIISVLRDLGERRRWLEQIQHLAYHDGLTDLPNRRLLRERAEQLLALARRHKFPVALGYLDLDRFKEVNDTLGHDAGDELLQAVAVRLARVARETDTVARLGGDEFAILWPQTGHEGARIAASRVLECFQQPFSVRQEVISVEASLGIAVFPGDGDSLDELMRAADVAMYRAKAARSGFAFYSPEMDRYSRARLAFLEQLKRALHSEGIVFYFQPILTTDTGELVLAETLASLVVADQVLPAGHFVPLLQELGRLPELDALALRVAAGAARRLGIPVSVNVAAPTLQMDAFVEKLKDLLSAHDLPPKFLWLEITESALVPEVEEAAAKLRQARALGVHVALDDFGTGYSSLALLRDVPADLVKLDASFVGVATGDQRGEALLQGIVDLAHRLGVKVVAEGVESPREFDLVRRIGCDFVQGFKFCPALPEEDERWQQLRGRLQ</sequence>
<dbReference type="InterPro" id="IPR029787">
    <property type="entry name" value="Nucleotide_cyclase"/>
</dbReference>
<dbReference type="OrthoDB" id="101222at2"/>
<comment type="caution">
    <text evidence="3">The sequence shown here is derived from an EMBL/GenBank/DDBJ whole genome shotgun (WGS) entry which is preliminary data.</text>
</comment>
<evidence type="ECO:0000259" key="1">
    <source>
        <dbReference type="PROSITE" id="PS50883"/>
    </source>
</evidence>
<dbReference type="Gene3D" id="3.30.450.20">
    <property type="entry name" value="PAS domain"/>
    <property type="match status" value="1"/>
</dbReference>
<dbReference type="Pfam" id="PF00563">
    <property type="entry name" value="EAL"/>
    <property type="match status" value="1"/>
</dbReference>
<dbReference type="SMART" id="SM00091">
    <property type="entry name" value="PAS"/>
    <property type="match status" value="1"/>
</dbReference>